<accession>A0A1C2IGJ4</accession>
<keyword evidence="2" id="KW-0012">Acyltransferase</keyword>
<organism evidence="5 7">
    <name type="scientific">Acidithiobacillus thiooxidans</name>
    <name type="common">Thiobacillus thiooxidans</name>
    <dbReference type="NCBI Taxonomy" id="930"/>
    <lineage>
        <taxon>Bacteria</taxon>
        <taxon>Pseudomonadati</taxon>
        <taxon>Pseudomonadota</taxon>
        <taxon>Acidithiobacillia</taxon>
        <taxon>Acidithiobacillales</taxon>
        <taxon>Acidithiobacillaceae</taxon>
        <taxon>Acidithiobacillus</taxon>
    </lineage>
</organism>
<dbReference type="Gene3D" id="3.40.630.30">
    <property type="match status" value="1"/>
</dbReference>
<evidence type="ECO:0000313" key="5">
    <source>
        <dbReference type="EMBL" id="OCX74603.1"/>
    </source>
</evidence>
<evidence type="ECO:0000256" key="2">
    <source>
        <dbReference type="ARBA" id="ARBA00023315"/>
    </source>
</evidence>
<dbReference type="Proteomes" id="UP000095008">
    <property type="component" value="Unassembled WGS sequence"/>
</dbReference>
<dbReference type="SUPFAM" id="SSF55729">
    <property type="entry name" value="Acyl-CoA N-acyltransferases (Nat)"/>
    <property type="match status" value="1"/>
</dbReference>
<keyword evidence="7" id="KW-1185">Reference proteome</keyword>
<dbReference type="eggNOG" id="COG0456">
    <property type="taxonomic scope" value="Bacteria"/>
</dbReference>
<protein>
    <submittedName>
        <fullName evidence="5">GNAT family acetyltransferase</fullName>
    </submittedName>
</protein>
<feature type="domain" description="N-acetyltransferase" evidence="3">
    <location>
        <begin position="5"/>
        <end position="142"/>
    </location>
</feature>
<keyword evidence="1 5" id="KW-0808">Transferase</keyword>
<proteinExistence type="predicted"/>
<dbReference type="AlphaFoldDB" id="A0A1C2IGJ4"/>
<dbReference type="InterPro" id="IPR000182">
    <property type="entry name" value="GNAT_dom"/>
</dbReference>
<sequence length="142" mass="16324">MDRRLLIRLLAKQELTIILPLVQVLNPDVVPDLLAQRLEDMMGQGYQCVAAFLDDDCVGVAGIWQGTRFWCGRYLDVDNVVVDPAYRSSGIGRQLMDWVEQYARQQGCEIMVLDAYVTNHSARRFYERMGYQVLGHHFVKSL</sequence>
<dbReference type="CDD" id="cd04301">
    <property type="entry name" value="NAT_SF"/>
    <property type="match status" value="1"/>
</dbReference>
<gene>
    <name evidence="5" type="ORF">A6M23_05375</name>
    <name evidence="4" type="ORF">A6P07_17615</name>
</gene>
<evidence type="ECO:0000259" key="3">
    <source>
        <dbReference type="PROSITE" id="PS51186"/>
    </source>
</evidence>
<dbReference type="RefSeq" id="WP_010636958.1">
    <property type="nucleotide sequence ID" value="NZ_JAAOMO010000174.1"/>
</dbReference>
<dbReference type="PANTHER" id="PTHR43420:SF47">
    <property type="entry name" value="N-ACETYLTRANSFERASE DOMAIN-CONTAINING PROTEIN"/>
    <property type="match status" value="1"/>
</dbReference>
<dbReference type="EMBL" id="LWRY01000035">
    <property type="protein sequence ID" value="OCX74603.1"/>
    <property type="molecule type" value="Genomic_DNA"/>
</dbReference>
<dbReference type="Pfam" id="PF00583">
    <property type="entry name" value="Acetyltransf_1"/>
    <property type="match status" value="1"/>
</dbReference>
<evidence type="ECO:0000313" key="6">
    <source>
        <dbReference type="Proteomes" id="UP000094893"/>
    </source>
</evidence>
<name>A0A1C2IGJ4_ACITH</name>
<evidence type="ECO:0000313" key="7">
    <source>
        <dbReference type="Proteomes" id="UP000095008"/>
    </source>
</evidence>
<reference evidence="5 6" key="1">
    <citation type="journal article" date="2016" name="Int. J. Mol. Sci.">
        <title>Comparative genomics of the extreme acidophile Acidithiobacillus thiooxidans reveals intraspecific divergence and niche adaptation.</title>
        <authorList>
            <person name="Zhang X."/>
            <person name="Feng X."/>
            <person name="Tao J."/>
            <person name="Ma L."/>
            <person name="Xiao Y."/>
            <person name="Liang Y."/>
            <person name="Liu X."/>
            <person name="Yin H."/>
        </authorList>
    </citation>
    <scope>NUCLEOTIDE SEQUENCE [LARGE SCALE GENOMIC DNA]</scope>
    <source>
        <strain evidence="4 6">A02</strain>
        <strain evidence="5">DXS-W</strain>
    </source>
</reference>
<comment type="caution">
    <text evidence="5">The sequence shown here is derived from an EMBL/GenBank/DDBJ whole genome shotgun (WGS) entry which is preliminary data.</text>
</comment>
<evidence type="ECO:0000256" key="1">
    <source>
        <dbReference type="ARBA" id="ARBA00022679"/>
    </source>
</evidence>
<dbReference type="Proteomes" id="UP000094893">
    <property type="component" value="Unassembled WGS sequence"/>
</dbReference>
<evidence type="ECO:0000313" key="4">
    <source>
        <dbReference type="EMBL" id="OCX68749.1"/>
    </source>
</evidence>
<dbReference type="STRING" id="930.GCA_002079865_01145"/>
<dbReference type="PANTHER" id="PTHR43420">
    <property type="entry name" value="ACETYLTRANSFERASE"/>
    <property type="match status" value="1"/>
</dbReference>
<dbReference type="InterPro" id="IPR016181">
    <property type="entry name" value="Acyl_CoA_acyltransferase"/>
</dbReference>
<dbReference type="EMBL" id="LWSA01000282">
    <property type="protein sequence ID" value="OCX68749.1"/>
    <property type="molecule type" value="Genomic_DNA"/>
</dbReference>
<dbReference type="GO" id="GO:0016747">
    <property type="term" value="F:acyltransferase activity, transferring groups other than amino-acyl groups"/>
    <property type="evidence" value="ECO:0007669"/>
    <property type="project" value="InterPro"/>
</dbReference>
<dbReference type="PROSITE" id="PS51186">
    <property type="entry name" value="GNAT"/>
    <property type="match status" value="1"/>
</dbReference>
<dbReference type="OrthoDB" id="9805924at2"/>
<dbReference type="InterPro" id="IPR050680">
    <property type="entry name" value="YpeA/RimI_acetyltransf"/>
</dbReference>